<evidence type="ECO:0000313" key="1">
    <source>
        <dbReference type="EMBL" id="MPM52783.1"/>
    </source>
</evidence>
<proteinExistence type="predicted"/>
<comment type="caution">
    <text evidence="1">The sequence shown here is derived from an EMBL/GenBank/DDBJ whole genome shotgun (WGS) entry which is preliminary data.</text>
</comment>
<accession>A0A645API2</accession>
<organism evidence="1">
    <name type="scientific">bioreactor metagenome</name>
    <dbReference type="NCBI Taxonomy" id="1076179"/>
    <lineage>
        <taxon>unclassified sequences</taxon>
        <taxon>metagenomes</taxon>
        <taxon>ecological metagenomes</taxon>
    </lineage>
</organism>
<gene>
    <name evidence="1" type="ORF">SDC9_99546</name>
</gene>
<dbReference type="AlphaFoldDB" id="A0A645API2"/>
<reference evidence="1" key="1">
    <citation type="submission" date="2019-08" db="EMBL/GenBank/DDBJ databases">
        <authorList>
            <person name="Kucharzyk K."/>
            <person name="Murdoch R.W."/>
            <person name="Higgins S."/>
            <person name="Loffler F."/>
        </authorList>
    </citation>
    <scope>NUCLEOTIDE SEQUENCE</scope>
</reference>
<protein>
    <submittedName>
        <fullName evidence="1">Uncharacterized protein</fullName>
    </submittedName>
</protein>
<dbReference type="EMBL" id="VSSQ01014022">
    <property type="protein sequence ID" value="MPM52783.1"/>
    <property type="molecule type" value="Genomic_DNA"/>
</dbReference>
<sequence>MQFGDESTEFQLTEESFKLFKLNVIGAGILQFEGDGHVGTDGGQFVAHIGRIFACDQFGGITRCDLINMGVDLVQGLVLFQQGNGSLFAYTGHTGNVI</sequence>
<name>A0A645API2_9ZZZZ</name>